<dbReference type="EMBL" id="ASRX01000066">
    <property type="protein sequence ID" value="EYF02115.1"/>
    <property type="molecule type" value="Genomic_DNA"/>
</dbReference>
<proteinExistence type="predicted"/>
<name>A0A017SZV6_9BACT</name>
<dbReference type="STRING" id="1192034.CAP_7455"/>
<accession>A0A017SZV6</accession>
<dbReference type="AlphaFoldDB" id="A0A017SZV6"/>
<keyword evidence="2" id="KW-1185">Reference proteome</keyword>
<organism evidence="1 2">
    <name type="scientific">Chondromyces apiculatus DSM 436</name>
    <dbReference type="NCBI Taxonomy" id="1192034"/>
    <lineage>
        <taxon>Bacteria</taxon>
        <taxon>Pseudomonadati</taxon>
        <taxon>Myxococcota</taxon>
        <taxon>Polyangia</taxon>
        <taxon>Polyangiales</taxon>
        <taxon>Polyangiaceae</taxon>
        <taxon>Chondromyces</taxon>
    </lineage>
</organism>
<evidence type="ECO:0000313" key="2">
    <source>
        <dbReference type="Proteomes" id="UP000019678"/>
    </source>
</evidence>
<dbReference type="RefSeq" id="WP_231511824.1">
    <property type="nucleotide sequence ID" value="NZ_ASRX01000066.1"/>
</dbReference>
<protein>
    <submittedName>
        <fullName evidence="1">Ferredoxin</fullName>
    </submittedName>
</protein>
<dbReference type="Proteomes" id="UP000019678">
    <property type="component" value="Unassembled WGS sequence"/>
</dbReference>
<sequence length="242" mass="25731">MSPAASVPAWSDVEAACARHGLAVRGGLHPAPDEALPSLQGVPAATLVLVGNVGPSMWEAFERARAARPALDGLDTWTHEVVTAIAGDLGARPLFPFEGPPFWPFQRWALRAEPVHPSPLGLLIHPIFGLWHAYRAALLFPARLALPARSDAPSPCATCADRPCLGGCPVGAFSAGDPVTYDVPACVAHLRSEPEVPCMTRACLARRACPVGREHVYPAPQRAHHMRAFVANFPVTRVASDS</sequence>
<dbReference type="eggNOG" id="COG1600">
    <property type="taxonomic scope" value="Bacteria"/>
</dbReference>
<evidence type="ECO:0000313" key="1">
    <source>
        <dbReference type="EMBL" id="EYF02115.1"/>
    </source>
</evidence>
<comment type="caution">
    <text evidence="1">The sequence shown here is derived from an EMBL/GenBank/DDBJ whole genome shotgun (WGS) entry which is preliminary data.</text>
</comment>
<reference evidence="1 2" key="1">
    <citation type="submission" date="2013-05" db="EMBL/GenBank/DDBJ databases">
        <title>Genome assembly of Chondromyces apiculatus DSM 436.</title>
        <authorList>
            <person name="Sharma G."/>
            <person name="Khatri I."/>
            <person name="Kaur C."/>
            <person name="Mayilraj S."/>
            <person name="Subramanian S."/>
        </authorList>
    </citation>
    <scope>NUCLEOTIDE SEQUENCE [LARGE SCALE GENOMIC DNA]</scope>
    <source>
        <strain evidence="1 2">DSM 436</strain>
    </source>
</reference>
<gene>
    <name evidence="1" type="ORF">CAP_7455</name>
</gene>